<gene>
    <name evidence="9" type="primary">Gfm2</name>
    <name evidence="9" type="ORF">BURBIS_R00586</name>
</gene>
<dbReference type="AlphaFoldDB" id="A0A7K4SWV8"/>
<dbReference type="GO" id="GO:0003924">
    <property type="term" value="F:GTPase activity"/>
    <property type="evidence" value="ECO:0007669"/>
    <property type="project" value="InterPro"/>
</dbReference>
<dbReference type="GO" id="GO:0032543">
    <property type="term" value="P:mitochondrial translation"/>
    <property type="evidence" value="ECO:0007669"/>
    <property type="project" value="TreeGrafter"/>
</dbReference>
<feature type="non-terminal residue" evidence="9">
    <location>
        <position position="719"/>
    </location>
</feature>
<dbReference type="InterPro" id="IPR027417">
    <property type="entry name" value="P-loop_NTPase"/>
</dbReference>
<accession>A0A7K4SWV8</accession>
<dbReference type="FunFam" id="2.40.30.10:FF:000053">
    <property type="entry name" value="Ribosome-releasing factor 2, mitochondrial"/>
    <property type="match status" value="1"/>
</dbReference>
<dbReference type="FunFam" id="3.40.50.300:FF:000514">
    <property type="entry name" value="Ribosome-releasing factor 2, mitochondrial"/>
    <property type="match status" value="1"/>
</dbReference>
<evidence type="ECO:0000256" key="3">
    <source>
        <dbReference type="ARBA" id="ARBA00022917"/>
    </source>
</evidence>
<dbReference type="InterPro" id="IPR035649">
    <property type="entry name" value="EFG_V"/>
</dbReference>
<dbReference type="CDD" id="cd01693">
    <property type="entry name" value="mtEFG2_like_IV"/>
    <property type="match status" value="1"/>
</dbReference>
<dbReference type="InterPro" id="IPR005517">
    <property type="entry name" value="Transl_elong_EFG/EF2_IV"/>
</dbReference>
<dbReference type="GO" id="GO:0005759">
    <property type="term" value="C:mitochondrial matrix"/>
    <property type="evidence" value="ECO:0007669"/>
    <property type="project" value="UniProtKB-ARBA"/>
</dbReference>
<protein>
    <recommendedName>
        <fullName evidence="7">Elongation factor G2</fullName>
    </recommendedName>
</protein>
<dbReference type="Gene3D" id="3.30.70.870">
    <property type="entry name" value="Elongation Factor G (Translational Gtpase), domain 3"/>
    <property type="match status" value="1"/>
</dbReference>
<dbReference type="PRINTS" id="PR00315">
    <property type="entry name" value="ELONGATNFCT"/>
</dbReference>
<evidence type="ECO:0000256" key="4">
    <source>
        <dbReference type="ARBA" id="ARBA00023128"/>
    </source>
</evidence>
<dbReference type="NCBIfam" id="TIGR00231">
    <property type="entry name" value="small_GTP"/>
    <property type="match status" value="1"/>
</dbReference>
<dbReference type="GO" id="GO:0005525">
    <property type="term" value="F:GTP binding"/>
    <property type="evidence" value="ECO:0007669"/>
    <property type="project" value="UniProtKB-KW"/>
</dbReference>
<dbReference type="SUPFAM" id="SSF54980">
    <property type="entry name" value="EF-G C-terminal domain-like"/>
    <property type="match status" value="2"/>
</dbReference>
<dbReference type="Pfam" id="PF14492">
    <property type="entry name" value="EFG_III"/>
    <property type="match status" value="1"/>
</dbReference>
<dbReference type="Gene3D" id="3.40.50.300">
    <property type="entry name" value="P-loop containing nucleotide triphosphate hydrolases"/>
    <property type="match status" value="1"/>
</dbReference>
<evidence type="ECO:0000313" key="10">
    <source>
        <dbReference type="Proteomes" id="UP000574691"/>
    </source>
</evidence>
<keyword evidence="1" id="KW-0547">Nucleotide-binding</keyword>
<dbReference type="InterPro" id="IPR000640">
    <property type="entry name" value="EFG_V-like"/>
</dbReference>
<evidence type="ECO:0000313" key="9">
    <source>
        <dbReference type="EMBL" id="NWQ90216.1"/>
    </source>
</evidence>
<reference evidence="9 10" key="1">
    <citation type="submission" date="2019-09" db="EMBL/GenBank/DDBJ databases">
        <title>Bird 10,000 Genomes (B10K) Project - Family phase.</title>
        <authorList>
            <person name="Zhang G."/>
        </authorList>
    </citation>
    <scope>NUCLEOTIDE SEQUENCE [LARGE SCALE GENOMIC DNA]</scope>
    <source>
        <strain evidence="9">B10K-DU-001-64</strain>
        <tissue evidence="9">Muscle</tissue>
    </source>
</reference>
<dbReference type="InterPro" id="IPR009022">
    <property type="entry name" value="EFG_III"/>
</dbReference>
<dbReference type="Proteomes" id="UP000574691">
    <property type="component" value="Unassembled WGS sequence"/>
</dbReference>
<dbReference type="InterPro" id="IPR053905">
    <property type="entry name" value="EF-G-like_DII"/>
</dbReference>
<dbReference type="Pfam" id="PF22042">
    <property type="entry name" value="EF-G_D2"/>
    <property type="match status" value="1"/>
</dbReference>
<dbReference type="SUPFAM" id="SSF54211">
    <property type="entry name" value="Ribosomal protein S5 domain 2-like"/>
    <property type="match status" value="1"/>
</dbReference>
<feature type="non-terminal residue" evidence="9">
    <location>
        <position position="1"/>
    </location>
</feature>
<dbReference type="PANTHER" id="PTHR43261:SF1">
    <property type="entry name" value="RIBOSOME-RELEASING FACTOR 2, MITOCHONDRIAL"/>
    <property type="match status" value="1"/>
</dbReference>
<dbReference type="InterPro" id="IPR014721">
    <property type="entry name" value="Ribsml_uS5_D2-typ_fold_subgr"/>
</dbReference>
<dbReference type="Gene3D" id="3.30.230.10">
    <property type="match status" value="1"/>
</dbReference>
<keyword evidence="4" id="KW-0496">Mitochondrion</keyword>
<dbReference type="CDD" id="cd03713">
    <property type="entry name" value="EFG_mtEFG_C"/>
    <property type="match status" value="1"/>
</dbReference>
<name>A0A7K4SWV8_9CHAR</name>
<dbReference type="InterPro" id="IPR020568">
    <property type="entry name" value="Ribosomal_Su5_D2-typ_SF"/>
</dbReference>
<dbReference type="InterPro" id="IPR005225">
    <property type="entry name" value="Small_GTP-bd"/>
</dbReference>
<dbReference type="InterPro" id="IPR031157">
    <property type="entry name" value="G_TR_CS"/>
</dbReference>
<dbReference type="PROSITE" id="PS51722">
    <property type="entry name" value="G_TR_2"/>
    <property type="match status" value="1"/>
</dbReference>
<dbReference type="SMART" id="SM00889">
    <property type="entry name" value="EFG_IV"/>
    <property type="match status" value="1"/>
</dbReference>
<dbReference type="InterPro" id="IPR000795">
    <property type="entry name" value="T_Tr_GTP-bd_dom"/>
</dbReference>
<organism evidence="9 10">
    <name type="scientific">Burhinus bistriatus</name>
    <dbReference type="NCBI Taxonomy" id="240201"/>
    <lineage>
        <taxon>Eukaryota</taxon>
        <taxon>Metazoa</taxon>
        <taxon>Chordata</taxon>
        <taxon>Craniata</taxon>
        <taxon>Vertebrata</taxon>
        <taxon>Euteleostomi</taxon>
        <taxon>Archelosauria</taxon>
        <taxon>Archosauria</taxon>
        <taxon>Dinosauria</taxon>
        <taxon>Saurischia</taxon>
        <taxon>Theropoda</taxon>
        <taxon>Coelurosauria</taxon>
        <taxon>Aves</taxon>
        <taxon>Neognathae</taxon>
        <taxon>Neoaves</taxon>
        <taxon>Charadriiformes</taxon>
        <taxon>Burhinidae</taxon>
        <taxon>Burhinus</taxon>
    </lineage>
</organism>
<dbReference type="Gene3D" id="3.30.70.240">
    <property type="match status" value="1"/>
</dbReference>
<evidence type="ECO:0000259" key="8">
    <source>
        <dbReference type="PROSITE" id="PS51722"/>
    </source>
</evidence>
<dbReference type="CDD" id="cd04092">
    <property type="entry name" value="mtEFG2_II_like"/>
    <property type="match status" value="1"/>
</dbReference>
<sequence length="719" mass="79499">LCRIRNIGIMAHIDAGKTTTTERMLYYSGYIRTLGDVDDGDTVTDFMVQERERGITIQSAAVTFDWKDYRINLIDTPGHVDFTVEVERCLRVLDGAVAVFDASAGVEAQTLTVWRQADKHQIPRICFLNKMDKNRASFTYAVESIKQKLKTKPLLLQLPIGEAKTFRGLVDVVTKKQIIWKPTSDLDDGKNFEQKLLLEADDPSLFQEVQDARNALIEQVADLDDEFAELVLGEYSENFDLIPADKVQSAIRRVTLAQKAVPVLCGSALKNKGVQPLLDAIVMYLPAPNERSYEFLQWYKDDLCALAFKVLHDKCRGPLVFIRVYSGSLKPQSAVYNINKSCTERMSRLLLPFADQQIEIPSLMPGNIALTVGLKQSATGDTIVSSKASAVAAARRAGRDAAGEKKSTSDVESLLAGVEIPDPVFFCTIEPPSMAKQQDLDNALSCLQREDPSLKVKLDPDTGQTILCGMGELHIEIIHDRIKREYGIETYLGPLQIAYRETILNAAQATGKMSEWKEHLVSGDKRHFVTAEIEVRPRLGERATTIPVIEYAASVTEVLPKELQGAIENGITNSCIQGPLLGFPVQDIDVTVQSLMVHPDTSHTMVSACVSRCMQKALKKAGIQILEPLMNLEITVSEDHLSAALADLAQRRGSIQEIQSRQDNRVVVAAVPLAEMMGYSTVLRSLTSGSATFTLELASYQALNSQEQSALLQRRMGLV</sequence>
<comment type="caution">
    <text evidence="9">The sequence shown here is derived from an EMBL/GenBank/DDBJ whole genome shotgun (WGS) entry which is preliminary data.</text>
</comment>
<dbReference type="InterPro" id="IPR041095">
    <property type="entry name" value="EFG_II"/>
</dbReference>
<dbReference type="Pfam" id="PF03764">
    <property type="entry name" value="EFG_IV"/>
    <property type="match status" value="1"/>
</dbReference>
<dbReference type="CDD" id="cd01886">
    <property type="entry name" value="EF-G"/>
    <property type="match status" value="1"/>
</dbReference>
<dbReference type="FunFam" id="3.30.230.10:FF:000033">
    <property type="entry name" value="Ribosome-releasing factor 2, mitochondrial"/>
    <property type="match status" value="1"/>
</dbReference>
<dbReference type="CDD" id="cd16262">
    <property type="entry name" value="EFG_III"/>
    <property type="match status" value="1"/>
</dbReference>
<evidence type="ECO:0000256" key="7">
    <source>
        <dbReference type="ARBA" id="ARBA00081524"/>
    </source>
</evidence>
<keyword evidence="3" id="KW-0648">Protein biosynthesis</keyword>
<evidence type="ECO:0000256" key="1">
    <source>
        <dbReference type="ARBA" id="ARBA00022741"/>
    </source>
</evidence>
<proteinExistence type="inferred from homology"/>
<keyword evidence="5" id="KW-0342">GTP-binding</keyword>
<dbReference type="InterPro" id="IPR009000">
    <property type="entry name" value="Transl_B-barrel_sf"/>
</dbReference>
<dbReference type="InterPro" id="IPR030851">
    <property type="entry name" value="EFG2"/>
</dbReference>
<dbReference type="EMBL" id="VYXH01005067">
    <property type="protein sequence ID" value="NWQ90216.1"/>
    <property type="molecule type" value="Genomic_DNA"/>
</dbReference>
<evidence type="ECO:0000256" key="5">
    <source>
        <dbReference type="ARBA" id="ARBA00023134"/>
    </source>
</evidence>
<dbReference type="Pfam" id="PF00679">
    <property type="entry name" value="EFG_C"/>
    <property type="match status" value="1"/>
</dbReference>
<dbReference type="SMART" id="SM00838">
    <property type="entry name" value="EFG_C"/>
    <property type="match status" value="1"/>
</dbReference>
<comment type="catalytic activity">
    <reaction evidence="6">
        <text>GTP + H2O = GDP + phosphate + H(+)</text>
        <dbReference type="Rhea" id="RHEA:19669"/>
        <dbReference type="ChEBI" id="CHEBI:15377"/>
        <dbReference type="ChEBI" id="CHEBI:15378"/>
        <dbReference type="ChEBI" id="CHEBI:37565"/>
        <dbReference type="ChEBI" id="CHEBI:43474"/>
        <dbReference type="ChEBI" id="CHEBI:58189"/>
    </reaction>
    <physiologicalReaction direction="left-to-right" evidence="6">
        <dbReference type="Rhea" id="RHEA:19670"/>
    </physiologicalReaction>
</comment>
<dbReference type="Gene3D" id="2.40.30.10">
    <property type="entry name" value="Translation factors"/>
    <property type="match status" value="1"/>
</dbReference>
<dbReference type="Pfam" id="PF00009">
    <property type="entry name" value="GTP_EFTU"/>
    <property type="match status" value="1"/>
</dbReference>
<dbReference type="SUPFAM" id="SSF50447">
    <property type="entry name" value="Translation proteins"/>
    <property type="match status" value="1"/>
</dbReference>
<dbReference type="FunFam" id="3.30.70.240:FF:000008">
    <property type="entry name" value="Ribosome-releasing factor 2, mitochondrial"/>
    <property type="match status" value="1"/>
</dbReference>
<keyword evidence="10" id="KW-1185">Reference proteome</keyword>
<feature type="domain" description="Tr-type G" evidence="8">
    <location>
        <begin position="2"/>
        <end position="289"/>
    </location>
</feature>
<evidence type="ECO:0000256" key="2">
    <source>
        <dbReference type="ARBA" id="ARBA00022801"/>
    </source>
</evidence>
<dbReference type="PANTHER" id="PTHR43261">
    <property type="entry name" value="TRANSLATION ELONGATION FACTOR G-RELATED"/>
    <property type="match status" value="1"/>
</dbReference>
<evidence type="ECO:0000256" key="6">
    <source>
        <dbReference type="ARBA" id="ARBA00049117"/>
    </source>
</evidence>
<dbReference type="PROSITE" id="PS00301">
    <property type="entry name" value="G_TR_1"/>
    <property type="match status" value="1"/>
</dbReference>
<keyword evidence="2" id="KW-0378">Hydrolase</keyword>
<dbReference type="InterPro" id="IPR035647">
    <property type="entry name" value="EFG_III/V"/>
</dbReference>
<dbReference type="HAMAP" id="MF_03059">
    <property type="entry name" value="mEF_G_2"/>
    <property type="match status" value="1"/>
</dbReference>
<dbReference type="GO" id="GO:0032790">
    <property type="term" value="P:ribosome disassembly"/>
    <property type="evidence" value="ECO:0007669"/>
    <property type="project" value="InterPro"/>
</dbReference>
<dbReference type="FunFam" id="3.30.70.870:FF:000005">
    <property type="entry name" value="Ribosome-releasing factor 2, mitochondrial"/>
    <property type="match status" value="1"/>
</dbReference>
<dbReference type="SUPFAM" id="SSF52540">
    <property type="entry name" value="P-loop containing nucleoside triphosphate hydrolases"/>
    <property type="match status" value="1"/>
</dbReference>